<evidence type="ECO:0000313" key="2">
    <source>
        <dbReference type="EMBL" id="PNM56213.1"/>
    </source>
</evidence>
<dbReference type="PIRSF" id="PIRSF028696">
    <property type="entry name" value="UCP028696"/>
    <property type="match status" value="1"/>
</dbReference>
<feature type="chain" id="PRO_5014373019" evidence="1">
    <location>
        <begin position="23"/>
        <end position="334"/>
    </location>
</feature>
<sequence length="334" mass="36982">MKNVHFCLATLFFSSLSQVTHAQSFSDKNQPGWDVTLSLNSFYVRSQSQMNTNDDNAVTENLQQSGPSTAELLFAPLGNIQYTFASGKTQLFAGQSSDQIIEGHLQAELGVAHRFDRLGEITLAYFPSLPGVNETWRDPYLTQTARSVTDISAQGGRLAYTAPFAFPLTLRYAYLDNQVDEEQSGTASGLGNEQTALLNRNSDYQRVSAEVSLSFSRSWSLVPKISYTQRDAQGDAFDFTAFDYQLGINTFAGPQALFLTFSYGQEDYNTAHPIFAAARDADRWSAFALYVYRAPFGWSNVAINAMAGFSETNDAITFFDQQSTFLSTGIAFNF</sequence>
<dbReference type="STRING" id="674.VM_04975"/>
<gene>
    <name evidence="2" type="ORF">AL544_009025</name>
</gene>
<evidence type="ECO:0000313" key="3">
    <source>
        <dbReference type="Proteomes" id="UP000053748"/>
    </source>
</evidence>
<proteinExistence type="predicted"/>
<comment type="caution">
    <text evidence="2">The sequence shown here is derived from an EMBL/GenBank/DDBJ whole genome shotgun (WGS) entry which is preliminary data.</text>
</comment>
<dbReference type="AlphaFoldDB" id="A0A2J9UXH5"/>
<accession>A0A2J9UXH5</accession>
<feature type="signal peptide" evidence="1">
    <location>
        <begin position="1"/>
        <end position="22"/>
    </location>
</feature>
<organism evidence="2 3">
    <name type="scientific">Vibrio mimicus</name>
    <dbReference type="NCBI Taxonomy" id="674"/>
    <lineage>
        <taxon>Bacteria</taxon>
        <taxon>Pseudomonadati</taxon>
        <taxon>Pseudomonadota</taxon>
        <taxon>Gammaproteobacteria</taxon>
        <taxon>Vibrionales</taxon>
        <taxon>Vibrionaceae</taxon>
        <taxon>Vibrio</taxon>
    </lineage>
</organism>
<name>A0A2J9UXH5_VIBMI</name>
<dbReference type="Pfam" id="PF11059">
    <property type="entry name" value="DUF2860"/>
    <property type="match status" value="1"/>
</dbReference>
<dbReference type="OrthoDB" id="6199337at2"/>
<protein>
    <submittedName>
        <fullName evidence="2">DUF2860 domain-containing protein</fullName>
    </submittedName>
</protein>
<dbReference type="EMBL" id="LOSJ02000002">
    <property type="protein sequence ID" value="PNM56213.1"/>
    <property type="molecule type" value="Genomic_DNA"/>
</dbReference>
<keyword evidence="3" id="KW-1185">Reference proteome</keyword>
<reference evidence="2" key="1">
    <citation type="submission" date="2017-12" db="EMBL/GenBank/DDBJ databases">
        <title>FDA dAtabase for Regulatory Grade micrObial Sequences (FDA-ARGOS): Supporting development and validation of Infectious Disease Dx tests.</title>
        <authorList>
            <person name="Hoffmann M."/>
            <person name="Allard M."/>
            <person name="Evans P."/>
            <person name="Brown E."/>
            <person name="Tallon L.J."/>
            <person name="Sadzewicz L."/>
            <person name="Sengamalay N."/>
            <person name="Ott S."/>
            <person name="Godinez A."/>
            <person name="Nagaraj S."/>
            <person name="Vavikolanu K."/>
            <person name="Aluvathingal J."/>
            <person name="Nadendla S."/>
            <person name="Hobson J."/>
            <person name="Sichtig H."/>
        </authorList>
    </citation>
    <scope>NUCLEOTIDE SEQUENCE [LARGE SCALE GENOMIC DNA]</scope>
    <source>
        <strain evidence="2">FDAARGOS_113</strain>
    </source>
</reference>
<dbReference type="Proteomes" id="UP000053748">
    <property type="component" value="Unassembled WGS sequence"/>
</dbReference>
<dbReference type="RefSeq" id="WP_000799989.1">
    <property type="nucleotide sequence ID" value="NZ_CAWMSS010000001.1"/>
</dbReference>
<evidence type="ECO:0000256" key="1">
    <source>
        <dbReference type="SAM" id="SignalP"/>
    </source>
</evidence>
<keyword evidence="1" id="KW-0732">Signal</keyword>
<dbReference type="InterPro" id="IPR016896">
    <property type="entry name" value="DUF2860"/>
</dbReference>